<accession>A0A512M7K1</accession>
<feature type="transmembrane region" description="Helical" evidence="1">
    <location>
        <begin position="12"/>
        <end position="36"/>
    </location>
</feature>
<proteinExistence type="predicted"/>
<dbReference type="SUPFAM" id="SSF54523">
    <property type="entry name" value="Pili subunits"/>
    <property type="match status" value="1"/>
</dbReference>
<gene>
    <name evidence="2" type="ORF">BGE01nite_16120</name>
</gene>
<keyword evidence="1" id="KW-1133">Transmembrane helix</keyword>
<dbReference type="InterPro" id="IPR012902">
    <property type="entry name" value="N_methyl_site"/>
</dbReference>
<dbReference type="PROSITE" id="PS00409">
    <property type="entry name" value="PROKAR_NTER_METHYL"/>
    <property type="match status" value="1"/>
</dbReference>
<organism evidence="2 3">
    <name type="scientific">Brevifollis gellanilyticus</name>
    <dbReference type="NCBI Taxonomy" id="748831"/>
    <lineage>
        <taxon>Bacteria</taxon>
        <taxon>Pseudomonadati</taxon>
        <taxon>Verrucomicrobiota</taxon>
        <taxon>Verrucomicrobiia</taxon>
        <taxon>Verrucomicrobiales</taxon>
        <taxon>Verrucomicrobiaceae</taxon>
    </lineage>
</organism>
<evidence type="ECO:0000313" key="3">
    <source>
        <dbReference type="Proteomes" id="UP000321577"/>
    </source>
</evidence>
<reference evidence="2 3" key="1">
    <citation type="submission" date="2019-07" db="EMBL/GenBank/DDBJ databases">
        <title>Whole genome shotgun sequence of Brevifollis gellanilyticus NBRC 108608.</title>
        <authorList>
            <person name="Hosoyama A."/>
            <person name="Uohara A."/>
            <person name="Ohji S."/>
            <person name="Ichikawa N."/>
        </authorList>
    </citation>
    <scope>NUCLEOTIDE SEQUENCE [LARGE SCALE GENOMIC DNA]</scope>
    <source>
        <strain evidence="2 3">NBRC 108608</strain>
    </source>
</reference>
<protein>
    <recommendedName>
        <fullName evidence="4">Prepilin-type N-terminal cleavage/methylation domain-containing protein</fullName>
    </recommendedName>
</protein>
<evidence type="ECO:0000313" key="2">
    <source>
        <dbReference type="EMBL" id="GEP42321.1"/>
    </source>
</evidence>
<keyword evidence="1" id="KW-0812">Transmembrane</keyword>
<keyword evidence="1" id="KW-0472">Membrane</keyword>
<comment type="caution">
    <text evidence="2">The sequence shown here is derived from an EMBL/GenBank/DDBJ whole genome shotgun (WGS) entry which is preliminary data.</text>
</comment>
<dbReference type="EMBL" id="BKAG01000009">
    <property type="protein sequence ID" value="GEP42321.1"/>
    <property type="molecule type" value="Genomic_DNA"/>
</dbReference>
<dbReference type="RefSeq" id="WP_146849925.1">
    <property type="nucleotide sequence ID" value="NZ_BKAG01000009.1"/>
</dbReference>
<dbReference type="OrthoDB" id="195280at2"/>
<dbReference type="Proteomes" id="UP000321577">
    <property type="component" value="Unassembled WGS sequence"/>
</dbReference>
<dbReference type="NCBIfam" id="TIGR02532">
    <property type="entry name" value="IV_pilin_GFxxxE"/>
    <property type="match status" value="1"/>
</dbReference>
<evidence type="ECO:0000256" key="1">
    <source>
        <dbReference type="SAM" id="Phobius"/>
    </source>
</evidence>
<dbReference type="AlphaFoldDB" id="A0A512M7K1"/>
<evidence type="ECO:0008006" key="4">
    <source>
        <dbReference type="Google" id="ProtNLM"/>
    </source>
</evidence>
<keyword evidence="3" id="KW-1185">Reference proteome</keyword>
<name>A0A512M7K1_9BACT</name>
<sequence>MKATQIHKAGRRAGFTLIEISLVIGLLLGLATFAGMNIGAVRNWQKGKDAALSLQAVFAAQRSYLSDHPTADIATVTAADIVPYLPQGWSVMPVVTSLDNDTLTVDHTVMPPRLMLGTTIYDPSGKGSDGLWDAGQ</sequence>
<dbReference type="InterPro" id="IPR045584">
    <property type="entry name" value="Pilin-like"/>
</dbReference>